<evidence type="ECO:0000259" key="2">
    <source>
        <dbReference type="PROSITE" id="PS52029"/>
    </source>
</evidence>
<reference evidence="3" key="2">
    <citation type="submission" date="2020-09" db="EMBL/GenBank/DDBJ databases">
        <authorList>
            <person name="Sun Q."/>
            <person name="Zhou Y."/>
        </authorList>
    </citation>
    <scope>NUCLEOTIDE SEQUENCE</scope>
    <source>
        <strain evidence="3">CGMCC 1.15371</strain>
    </source>
</reference>
<dbReference type="Proteomes" id="UP000628775">
    <property type="component" value="Unassembled WGS sequence"/>
</dbReference>
<dbReference type="InterPro" id="IPR005490">
    <property type="entry name" value="LD_TPept_cat_dom"/>
</dbReference>
<accession>A0A8J2VJ86</accession>
<name>A0A8J2VJ86_9BACL</name>
<evidence type="ECO:0000313" key="4">
    <source>
        <dbReference type="Proteomes" id="UP000628775"/>
    </source>
</evidence>
<dbReference type="GO" id="GO:0009252">
    <property type="term" value="P:peptidoglycan biosynthetic process"/>
    <property type="evidence" value="ECO:0007669"/>
    <property type="project" value="UniProtKB-KW"/>
</dbReference>
<dbReference type="PANTHER" id="PTHR38589:SF1">
    <property type="entry name" value="BLR0621 PROTEIN"/>
    <property type="match status" value="1"/>
</dbReference>
<dbReference type="PANTHER" id="PTHR38589">
    <property type="entry name" value="BLR0621 PROTEIN"/>
    <property type="match status" value="1"/>
</dbReference>
<sequence length="214" mass="24521">MTNRSEVYRRLLEQVKSYFKAEQVMFVTAEAENRSAAVLRGYEYGGETWHYLFRMPAVIGKKGITFAMQEGGMRSPAGIYTISQGFGTESPPEGIRLPYKQTSPHDYWVDDVTSEDYNRWVVYEGDPKARWHSFERLHIPLYKYAAVIDYNEEAIPGKGSAIFLHIWPDPNGYTAGCTAVSEENLLRLLKWLTPEKHSVIIQGSNEQLHQLLLP</sequence>
<dbReference type="EMBL" id="BMIR01000001">
    <property type="protein sequence ID" value="GGE26293.1"/>
    <property type="molecule type" value="Genomic_DNA"/>
</dbReference>
<dbReference type="GO" id="GO:0016740">
    <property type="term" value="F:transferase activity"/>
    <property type="evidence" value="ECO:0007669"/>
    <property type="project" value="InterPro"/>
</dbReference>
<organism evidence="3 4">
    <name type="scientific">Pullulanibacillus camelliae</name>
    <dbReference type="NCBI Taxonomy" id="1707096"/>
    <lineage>
        <taxon>Bacteria</taxon>
        <taxon>Bacillati</taxon>
        <taxon>Bacillota</taxon>
        <taxon>Bacilli</taxon>
        <taxon>Bacillales</taxon>
        <taxon>Sporolactobacillaceae</taxon>
        <taxon>Pullulanibacillus</taxon>
    </lineage>
</organism>
<dbReference type="PROSITE" id="PS52029">
    <property type="entry name" value="LD_TPASE"/>
    <property type="match status" value="1"/>
</dbReference>
<dbReference type="RefSeq" id="WP_229672137.1">
    <property type="nucleotide sequence ID" value="NZ_BMIR01000001.1"/>
</dbReference>
<feature type="active site" description="Nucleophile" evidence="1">
    <location>
        <position position="177"/>
    </location>
</feature>
<dbReference type="CDD" id="cd16913">
    <property type="entry name" value="YkuD_like"/>
    <property type="match status" value="1"/>
</dbReference>
<feature type="domain" description="L,D-TPase catalytic" evidence="2">
    <location>
        <begin position="25"/>
        <end position="202"/>
    </location>
</feature>
<keyword evidence="1" id="KW-0961">Cell wall biogenesis/degradation</keyword>
<dbReference type="Pfam" id="PF03734">
    <property type="entry name" value="YkuD"/>
    <property type="match status" value="1"/>
</dbReference>
<dbReference type="GO" id="GO:0008360">
    <property type="term" value="P:regulation of cell shape"/>
    <property type="evidence" value="ECO:0007669"/>
    <property type="project" value="UniProtKB-UniRule"/>
</dbReference>
<dbReference type="AlphaFoldDB" id="A0A8J2VJ86"/>
<keyword evidence="1" id="KW-0573">Peptidoglycan synthesis</keyword>
<comment type="caution">
    <text evidence="3">The sequence shown here is derived from an EMBL/GenBank/DDBJ whole genome shotgun (WGS) entry which is preliminary data.</text>
</comment>
<gene>
    <name evidence="3" type="ORF">GCM10011391_00800</name>
</gene>
<keyword evidence="4" id="KW-1185">Reference proteome</keyword>
<keyword evidence="1" id="KW-0133">Cell shape</keyword>
<dbReference type="GO" id="GO:0071555">
    <property type="term" value="P:cell wall organization"/>
    <property type="evidence" value="ECO:0007669"/>
    <property type="project" value="UniProtKB-UniRule"/>
</dbReference>
<feature type="active site" description="Proton donor/acceptor" evidence="1">
    <location>
        <position position="165"/>
    </location>
</feature>
<evidence type="ECO:0000256" key="1">
    <source>
        <dbReference type="PROSITE-ProRule" id="PRU01373"/>
    </source>
</evidence>
<reference evidence="3" key="1">
    <citation type="journal article" date="2014" name="Int. J. Syst. Evol. Microbiol.">
        <title>Complete genome sequence of Corynebacterium casei LMG S-19264T (=DSM 44701T), isolated from a smear-ripened cheese.</title>
        <authorList>
            <consortium name="US DOE Joint Genome Institute (JGI-PGF)"/>
            <person name="Walter F."/>
            <person name="Albersmeier A."/>
            <person name="Kalinowski J."/>
            <person name="Ruckert C."/>
        </authorList>
    </citation>
    <scope>NUCLEOTIDE SEQUENCE</scope>
    <source>
        <strain evidence="3">CGMCC 1.15371</strain>
    </source>
</reference>
<evidence type="ECO:0000313" key="3">
    <source>
        <dbReference type="EMBL" id="GGE26293.1"/>
    </source>
</evidence>
<comment type="pathway">
    <text evidence="1">Cell wall biogenesis; peptidoglycan biosynthesis.</text>
</comment>
<proteinExistence type="predicted"/>
<protein>
    <recommendedName>
        <fullName evidence="2">L,D-TPase catalytic domain-containing protein</fullName>
    </recommendedName>
</protein>